<dbReference type="InterPro" id="IPR036388">
    <property type="entry name" value="WH-like_DNA-bd_sf"/>
</dbReference>
<dbReference type="Proteomes" id="UP001156694">
    <property type="component" value="Unassembled WGS sequence"/>
</dbReference>
<evidence type="ECO:0000259" key="1">
    <source>
        <dbReference type="PROSITE" id="PS50995"/>
    </source>
</evidence>
<dbReference type="EMBL" id="BSNN01000001">
    <property type="protein sequence ID" value="GLQ33832.1"/>
    <property type="molecule type" value="Genomic_DNA"/>
</dbReference>
<keyword evidence="3" id="KW-1185">Reference proteome</keyword>
<name>A0ABQ5VRF3_9RHOB</name>
<feature type="domain" description="HTH marR-type" evidence="1">
    <location>
        <begin position="1"/>
        <end position="144"/>
    </location>
</feature>
<dbReference type="Pfam" id="PF12802">
    <property type="entry name" value="MarR_2"/>
    <property type="match status" value="1"/>
</dbReference>
<evidence type="ECO:0000313" key="2">
    <source>
        <dbReference type="EMBL" id="GLQ33832.1"/>
    </source>
</evidence>
<dbReference type="SMART" id="SM00347">
    <property type="entry name" value="HTH_MARR"/>
    <property type="match status" value="1"/>
</dbReference>
<dbReference type="PROSITE" id="PS50995">
    <property type="entry name" value="HTH_MARR_2"/>
    <property type="match status" value="1"/>
</dbReference>
<dbReference type="SUPFAM" id="SSF46785">
    <property type="entry name" value="Winged helix' DNA-binding domain"/>
    <property type="match status" value="1"/>
</dbReference>
<evidence type="ECO:0000313" key="3">
    <source>
        <dbReference type="Proteomes" id="UP001156694"/>
    </source>
</evidence>
<reference evidence="3" key="1">
    <citation type="journal article" date="2019" name="Int. J. Syst. Evol. Microbiol.">
        <title>The Global Catalogue of Microorganisms (GCM) 10K type strain sequencing project: providing services to taxonomists for standard genome sequencing and annotation.</title>
        <authorList>
            <consortium name="The Broad Institute Genomics Platform"/>
            <consortium name="The Broad Institute Genome Sequencing Center for Infectious Disease"/>
            <person name="Wu L."/>
            <person name="Ma J."/>
        </authorList>
    </citation>
    <scope>NUCLEOTIDE SEQUENCE [LARGE SCALE GENOMIC DNA]</scope>
    <source>
        <strain evidence="3">NBRC 110140</strain>
    </source>
</reference>
<sequence>MAKLTGPLVGKGATWLAIVTQLYTNRMAVLLKPHGLTLGQFSILHHITRQKLDGGNRISDIANAVEFGQPSVTKAVAKFQNMGLVEISESMQDKRSKTVQALPAASDLLDEIHAAIGPDLFQAFSAIDDDQIEGFISQLQNLGEWLDRNRQT</sequence>
<gene>
    <name evidence="2" type="ORF">GCM10007939_01150</name>
</gene>
<protein>
    <recommendedName>
        <fullName evidence="1">HTH marR-type domain-containing protein</fullName>
    </recommendedName>
</protein>
<dbReference type="InterPro" id="IPR039422">
    <property type="entry name" value="MarR/SlyA-like"/>
</dbReference>
<dbReference type="PANTHER" id="PTHR33164">
    <property type="entry name" value="TRANSCRIPTIONAL REGULATOR, MARR FAMILY"/>
    <property type="match status" value="1"/>
</dbReference>
<dbReference type="InterPro" id="IPR036390">
    <property type="entry name" value="WH_DNA-bd_sf"/>
</dbReference>
<dbReference type="RefSeq" id="WP_284375121.1">
    <property type="nucleotide sequence ID" value="NZ_BSNN01000001.1"/>
</dbReference>
<organism evidence="2 3">
    <name type="scientific">Amylibacter marinus</name>
    <dbReference type="NCBI Taxonomy" id="1475483"/>
    <lineage>
        <taxon>Bacteria</taxon>
        <taxon>Pseudomonadati</taxon>
        <taxon>Pseudomonadota</taxon>
        <taxon>Alphaproteobacteria</taxon>
        <taxon>Rhodobacterales</taxon>
        <taxon>Paracoccaceae</taxon>
        <taxon>Amylibacter</taxon>
    </lineage>
</organism>
<dbReference type="InterPro" id="IPR000835">
    <property type="entry name" value="HTH_MarR-typ"/>
</dbReference>
<comment type="caution">
    <text evidence="2">The sequence shown here is derived from an EMBL/GenBank/DDBJ whole genome shotgun (WGS) entry which is preliminary data.</text>
</comment>
<accession>A0ABQ5VRF3</accession>
<dbReference type="Gene3D" id="1.10.10.10">
    <property type="entry name" value="Winged helix-like DNA-binding domain superfamily/Winged helix DNA-binding domain"/>
    <property type="match status" value="1"/>
</dbReference>
<dbReference type="PANTHER" id="PTHR33164:SF43">
    <property type="entry name" value="HTH-TYPE TRANSCRIPTIONAL REPRESSOR YETL"/>
    <property type="match status" value="1"/>
</dbReference>
<proteinExistence type="predicted"/>